<name>A0A7Y7IF71_9MICC</name>
<accession>A0A7Y7IF71</accession>
<feature type="transmembrane region" description="Helical" evidence="1">
    <location>
        <begin position="12"/>
        <end position="29"/>
    </location>
</feature>
<protein>
    <submittedName>
        <fullName evidence="3">VanZ family protein</fullName>
    </submittedName>
</protein>
<dbReference type="Proteomes" id="UP000543556">
    <property type="component" value="Unassembled WGS sequence"/>
</dbReference>
<keyword evidence="4" id="KW-1185">Reference proteome</keyword>
<dbReference type="Pfam" id="PF04892">
    <property type="entry name" value="VanZ"/>
    <property type="match status" value="1"/>
</dbReference>
<evidence type="ECO:0000259" key="2">
    <source>
        <dbReference type="Pfam" id="PF04892"/>
    </source>
</evidence>
<reference evidence="3 4" key="1">
    <citation type="submission" date="2020-02" db="EMBL/GenBank/DDBJ databases">
        <title>Genome sequence of strain AETb3-4.</title>
        <authorList>
            <person name="Gao J."/>
            <person name="Zhang X."/>
        </authorList>
    </citation>
    <scope>NUCLEOTIDE SEQUENCE [LARGE SCALE GENOMIC DNA]</scope>
    <source>
        <strain evidence="3 4">AETb3-4</strain>
    </source>
</reference>
<gene>
    <name evidence="3" type="ORF">G6034_05570</name>
</gene>
<feature type="transmembrane region" description="Helical" evidence="1">
    <location>
        <begin position="85"/>
        <end position="107"/>
    </location>
</feature>
<dbReference type="AlphaFoldDB" id="A0A7Y7IF71"/>
<evidence type="ECO:0000313" key="4">
    <source>
        <dbReference type="Proteomes" id="UP000543556"/>
    </source>
</evidence>
<feature type="transmembrane region" description="Helical" evidence="1">
    <location>
        <begin position="113"/>
        <end position="134"/>
    </location>
</feature>
<sequence>MIDLRHRMATPVAVMYFAALGAIVFWPSPVDRPIDGALMHFIGWLHGHGLPQWFIGYRKVEFAANILMFVPFGVIIAARLRRGFWWVAVMAAAVLSGLIELAQALFLPARLPAWSDIAANTSGALVGAVLLVIFRSAAASRPRRAPARP</sequence>
<evidence type="ECO:0000313" key="3">
    <source>
        <dbReference type="EMBL" id="NVM94383.1"/>
    </source>
</evidence>
<proteinExistence type="predicted"/>
<dbReference type="InterPro" id="IPR006976">
    <property type="entry name" value="VanZ-like"/>
</dbReference>
<organism evidence="3 4">
    <name type="scientific">Arthrobacter wenxiniae</name>
    <dbReference type="NCBI Taxonomy" id="2713570"/>
    <lineage>
        <taxon>Bacteria</taxon>
        <taxon>Bacillati</taxon>
        <taxon>Actinomycetota</taxon>
        <taxon>Actinomycetes</taxon>
        <taxon>Micrococcales</taxon>
        <taxon>Micrococcaceae</taxon>
        <taxon>Arthrobacter</taxon>
    </lineage>
</organism>
<keyword evidence="1" id="KW-0812">Transmembrane</keyword>
<evidence type="ECO:0000256" key="1">
    <source>
        <dbReference type="SAM" id="Phobius"/>
    </source>
</evidence>
<feature type="domain" description="VanZ-like" evidence="2">
    <location>
        <begin position="14"/>
        <end position="135"/>
    </location>
</feature>
<keyword evidence="1" id="KW-1133">Transmembrane helix</keyword>
<keyword evidence="1" id="KW-0472">Membrane</keyword>
<dbReference type="EMBL" id="JAAMFM010000005">
    <property type="protein sequence ID" value="NVM94383.1"/>
    <property type="molecule type" value="Genomic_DNA"/>
</dbReference>
<comment type="caution">
    <text evidence="3">The sequence shown here is derived from an EMBL/GenBank/DDBJ whole genome shotgun (WGS) entry which is preliminary data.</text>
</comment>
<feature type="transmembrane region" description="Helical" evidence="1">
    <location>
        <begin position="62"/>
        <end position="78"/>
    </location>
</feature>